<sequence>MYVSMQNGSKQNAEK</sequence>
<reference evidence="1" key="1">
    <citation type="submission" date="2014-09" db="EMBL/GenBank/DDBJ databases">
        <authorList>
            <person name="Magalhaes I.L.F."/>
            <person name="Oliveira U."/>
            <person name="Santos F.R."/>
            <person name="Vidigal T.H.D.A."/>
            <person name="Brescovit A.D."/>
            <person name="Santos A.J."/>
        </authorList>
    </citation>
    <scope>NUCLEOTIDE SEQUENCE</scope>
    <source>
        <tissue evidence="1">Shoot tissue taken approximately 20 cm above the soil surface</tissue>
    </source>
</reference>
<proteinExistence type="predicted"/>
<dbReference type="EMBL" id="GBRH01240637">
    <property type="protein sequence ID" value="JAD57258.1"/>
    <property type="molecule type" value="Transcribed_RNA"/>
</dbReference>
<evidence type="ECO:0000313" key="1">
    <source>
        <dbReference type="EMBL" id="JAD57258.1"/>
    </source>
</evidence>
<protein>
    <submittedName>
        <fullName evidence="1">Uncharacterized protein</fullName>
    </submittedName>
</protein>
<name>A0A0A9B540_ARUDO</name>
<reference evidence="1" key="2">
    <citation type="journal article" date="2015" name="Data Brief">
        <title>Shoot transcriptome of the giant reed, Arundo donax.</title>
        <authorList>
            <person name="Barrero R.A."/>
            <person name="Guerrero F.D."/>
            <person name="Moolhuijzen P."/>
            <person name="Goolsby J.A."/>
            <person name="Tidwell J."/>
            <person name="Bellgard S.E."/>
            <person name="Bellgard M.I."/>
        </authorList>
    </citation>
    <scope>NUCLEOTIDE SEQUENCE</scope>
    <source>
        <tissue evidence="1">Shoot tissue taken approximately 20 cm above the soil surface</tissue>
    </source>
</reference>
<accession>A0A0A9B540</accession>
<organism evidence="1">
    <name type="scientific">Arundo donax</name>
    <name type="common">Giant reed</name>
    <name type="synonym">Donax arundinaceus</name>
    <dbReference type="NCBI Taxonomy" id="35708"/>
    <lineage>
        <taxon>Eukaryota</taxon>
        <taxon>Viridiplantae</taxon>
        <taxon>Streptophyta</taxon>
        <taxon>Embryophyta</taxon>
        <taxon>Tracheophyta</taxon>
        <taxon>Spermatophyta</taxon>
        <taxon>Magnoliopsida</taxon>
        <taxon>Liliopsida</taxon>
        <taxon>Poales</taxon>
        <taxon>Poaceae</taxon>
        <taxon>PACMAD clade</taxon>
        <taxon>Arundinoideae</taxon>
        <taxon>Arundineae</taxon>
        <taxon>Arundo</taxon>
    </lineage>
</organism>